<evidence type="ECO:0000313" key="2">
    <source>
        <dbReference type="Proteomes" id="UP001326110"/>
    </source>
</evidence>
<dbReference type="Proteomes" id="UP001326110">
    <property type="component" value="Chromosome"/>
</dbReference>
<sequence>MPDGDDMSAGIKAAPMSDNQVAFDCPGCGEVHVLPVGPAADGHQRPIWGYNGDPVRPTFTPSVLARNGHHMDGDKQECWCNYEARTCRKSPFKCGVCHSFVTDGQIQFLSDCTHALAGQTVPLPDWS</sequence>
<dbReference type="InterPro" id="IPR045384">
    <property type="entry name" value="DUF6527"/>
</dbReference>
<evidence type="ECO:0000313" key="1">
    <source>
        <dbReference type="EMBL" id="WQH06904.1"/>
    </source>
</evidence>
<organism evidence="1 2">
    <name type="scientific">Duganella zoogloeoides</name>
    <dbReference type="NCBI Taxonomy" id="75659"/>
    <lineage>
        <taxon>Bacteria</taxon>
        <taxon>Pseudomonadati</taxon>
        <taxon>Pseudomonadota</taxon>
        <taxon>Betaproteobacteria</taxon>
        <taxon>Burkholderiales</taxon>
        <taxon>Oxalobacteraceae</taxon>
        <taxon>Telluria group</taxon>
        <taxon>Duganella</taxon>
    </lineage>
</organism>
<dbReference type="EMBL" id="CP140152">
    <property type="protein sequence ID" value="WQH06904.1"/>
    <property type="molecule type" value="Genomic_DNA"/>
</dbReference>
<name>A0ABZ0Y5N3_9BURK</name>
<gene>
    <name evidence="1" type="ORF">SR858_11400</name>
</gene>
<dbReference type="Pfam" id="PF20137">
    <property type="entry name" value="BubE"/>
    <property type="match status" value="1"/>
</dbReference>
<reference evidence="1 2" key="1">
    <citation type="submission" date="2023-11" db="EMBL/GenBank/DDBJ databases">
        <title>MicrobeMod: A computational toolkit for identifying prokaryotic methylation and restriction-modification with nanopore sequencing.</title>
        <authorList>
            <person name="Crits-Christoph A."/>
            <person name="Kang S.C."/>
            <person name="Lee H."/>
            <person name="Ostrov N."/>
        </authorList>
    </citation>
    <scope>NUCLEOTIDE SEQUENCE [LARGE SCALE GENOMIC DNA]</scope>
    <source>
        <strain evidence="1 2">ATCC 25935</strain>
    </source>
</reference>
<dbReference type="RefSeq" id="WP_322534564.1">
    <property type="nucleotide sequence ID" value="NZ_CP140152.1"/>
</dbReference>
<keyword evidence="2" id="KW-1185">Reference proteome</keyword>
<proteinExistence type="predicted"/>
<accession>A0ABZ0Y5N3</accession>
<protein>
    <submittedName>
        <fullName evidence="1">DUF6527 family protein</fullName>
    </submittedName>
</protein>